<proteinExistence type="predicted"/>
<comment type="caution">
    <text evidence="2">The sequence shown here is derived from an EMBL/GenBank/DDBJ whole genome shotgun (WGS) entry which is preliminary data.</text>
</comment>
<evidence type="ECO:0000256" key="1">
    <source>
        <dbReference type="SAM" id="MobiDB-lite"/>
    </source>
</evidence>
<sequence>MLLSRTLDESRWYAVIRSLRDETCFESSFAHVVGRRRREPDAAITTRVDATGEGGLTSPFHPLRVASHPFRAVLALPPTRLSPSSHLASVRLLSLGPSHAHVATSAHILASGRRLANDRRPSHWTVTSATNGGSHSLRPQAKGRGDDAHQDSR</sequence>
<evidence type="ECO:0000313" key="3">
    <source>
        <dbReference type="Proteomes" id="UP000320762"/>
    </source>
</evidence>
<organism evidence="2 3">
    <name type="scientific">Schizophyllum amplum</name>
    <dbReference type="NCBI Taxonomy" id="97359"/>
    <lineage>
        <taxon>Eukaryota</taxon>
        <taxon>Fungi</taxon>
        <taxon>Dikarya</taxon>
        <taxon>Basidiomycota</taxon>
        <taxon>Agaricomycotina</taxon>
        <taxon>Agaricomycetes</taxon>
        <taxon>Agaricomycetidae</taxon>
        <taxon>Agaricales</taxon>
        <taxon>Schizophyllaceae</taxon>
        <taxon>Schizophyllum</taxon>
    </lineage>
</organism>
<accession>A0A550BYR3</accession>
<dbReference type="Proteomes" id="UP000320762">
    <property type="component" value="Unassembled WGS sequence"/>
</dbReference>
<feature type="region of interest" description="Disordered" evidence="1">
    <location>
        <begin position="124"/>
        <end position="153"/>
    </location>
</feature>
<dbReference type="AlphaFoldDB" id="A0A550BYR3"/>
<feature type="compositionally biased region" description="Basic and acidic residues" evidence="1">
    <location>
        <begin position="143"/>
        <end position="153"/>
    </location>
</feature>
<feature type="compositionally biased region" description="Polar residues" evidence="1">
    <location>
        <begin position="124"/>
        <end position="134"/>
    </location>
</feature>
<protein>
    <submittedName>
        <fullName evidence="2">Uncharacterized protein</fullName>
    </submittedName>
</protein>
<evidence type="ECO:0000313" key="2">
    <source>
        <dbReference type="EMBL" id="TRM57689.1"/>
    </source>
</evidence>
<name>A0A550BYR3_9AGAR</name>
<reference evidence="2 3" key="1">
    <citation type="journal article" date="2019" name="New Phytol.">
        <title>Comparative genomics reveals unique wood-decay strategies and fruiting body development in the Schizophyllaceae.</title>
        <authorList>
            <person name="Almasi E."/>
            <person name="Sahu N."/>
            <person name="Krizsan K."/>
            <person name="Balint B."/>
            <person name="Kovacs G.M."/>
            <person name="Kiss B."/>
            <person name="Cseklye J."/>
            <person name="Drula E."/>
            <person name="Henrissat B."/>
            <person name="Nagy I."/>
            <person name="Chovatia M."/>
            <person name="Adam C."/>
            <person name="LaButti K."/>
            <person name="Lipzen A."/>
            <person name="Riley R."/>
            <person name="Grigoriev I.V."/>
            <person name="Nagy L.G."/>
        </authorList>
    </citation>
    <scope>NUCLEOTIDE SEQUENCE [LARGE SCALE GENOMIC DNA]</scope>
    <source>
        <strain evidence="2 3">NL-1724</strain>
    </source>
</reference>
<gene>
    <name evidence="2" type="ORF">BD626DRAFT_208586</name>
</gene>
<keyword evidence="3" id="KW-1185">Reference proteome</keyword>
<dbReference type="EMBL" id="VDMD01000044">
    <property type="protein sequence ID" value="TRM57689.1"/>
    <property type="molecule type" value="Genomic_DNA"/>
</dbReference>